<keyword evidence="1" id="KW-1133">Transmembrane helix</keyword>
<feature type="transmembrane region" description="Helical" evidence="1">
    <location>
        <begin position="51"/>
        <end position="69"/>
    </location>
</feature>
<dbReference type="EMBL" id="CP015772">
    <property type="protein sequence ID" value="ANH81574.1"/>
    <property type="molecule type" value="Genomic_DNA"/>
</dbReference>
<organism evidence="2 3">
    <name type="scientific">Niabella ginsenosidivorans</name>
    <dbReference type="NCBI Taxonomy" id="1176587"/>
    <lineage>
        <taxon>Bacteria</taxon>
        <taxon>Pseudomonadati</taxon>
        <taxon>Bacteroidota</taxon>
        <taxon>Chitinophagia</taxon>
        <taxon>Chitinophagales</taxon>
        <taxon>Chitinophagaceae</taxon>
        <taxon>Niabella</taxon>
    </lineage>
</organism>
<evidence type="ECO:0000313" key="2">
    <source>
        <dbReference type="EMBL" id="ANH81574.1"/>
    </source>
</evidence>
<gene>
    <name evidence="2" type="ORF">A8C56_11845</name>
</gene>
<protein>
    <submittedName>
        <fullName evidence="2">Uncharacterized protein</fullName>
    </submittedName>
</protein>
<dbReference type="Proteomes" id="UP000077667">
    <property type="component" value="Chromosome"/>
</dbReference>
<name>A0A1A9I4T9_9BACT</name>
<evidence type="ECO:0000256" key="1">
    <source>
        <dbReference type="SAM" id="Phobius"/>
    </source>
</evidence>
<dbReference type="AlphaFoldDB" id="A0A1A9I4T9"/>
<keyword evidence="3" id="KW-1185">Reference proteome</keyword>
<evidence type="ECO:0000313" key="3">
    <source>
        <dbReference type="Proteomes" id="UP000077667"/>
    </source>
</evidence>
<proteinExistence type="predicted"/>
<reference evidence="2 3" key="1">
    <citation type="submission" date="2016-05" db="EMBL/GenBank/DDBJ databases">
        <title>Niabella ginsenosidivorans BS26 whole genome sequencing.</title>
        <authorList>
            <person name="Im W.T."/>
            <person name="Siddiqi M.Z."/>
        </authorList>
    </citation>
    <scope>NUCLEOTIDE SEQUENCE [LARGE SCALE GENOMIC DNA]</scope>
    <source>
        <strain evidence="2 3">BS26</strain>
    </source>
</reference>
<dbReference type="KEGG" id="nia:A8C56_11845"/>
<sequence>MVVVIELRAEALMPAGRSEEWLCKEQKVAYSAVIFSEVTKLFAGSAPGPALFFQAMTGTTTGALLVSILKKKKRTQCAVKE</sequence>
<keyword evidence="1" id="KW-0472">Membrane</keyword>
<dbReference type="STRING" id="1176587.A8C56_11845"/>
<keyword evidence="1" id="KW-0812">Transmembrane</keyword>
<accession>A0A1A9I4T9</accession>